<gene>
    <name evidence="2" type="ORF">JOE58_003283</name>
</gene>
<feature type="region of interest" description="Disordered" evidence="1">
    <location>
        <begin position="1"/>
        <end position="24"/>
    </location>
</feature>
<proteinExistence type="predicted"/>
<keyword evidence="3" id="KW-1185">Reference proteome</keyword>
<comment type="caution">
    <text evidence="2">The sequence shown here is derived from an EMBL/GenBank/DDBJ whole genome shotgun (WGS) entry which is preliminary data.</text>
</comment>
<dbReference type="EMBL" id="JAFBCG010000001">
    <property type="protein sequence ID" value="MBM7804032.1"/>
    <property type="molecule type" value="Genomic_DNA"/>
</dbReference>
<dbReference type="Proteomes" id="UP000746584">
    <property type="component" value="Unassembled WGS sequence"/>
</dbReference>
<name>A0ABS2RYH4_9MICO</name>
<sequence length="45" mass="4940">MIARGSDMSAPAPMPCTARKPASMIIEVDMDDRTAPRMKTTMPKM</sequence>
<reference evidence="2 3" key="1">
    <citation type="submission" date="2021-01" db="EMBL/GenBank/DDBJ databases">
        <title>Sequencing the genomes of 1000 actinobacteria strains.</title>
        <authorList>
            <person name="Klenk H.-P."/>
        </authorList>
    </citation>
    <scope>NUCLEOTIDE SEQUENCE [LARGE SCALE GENOMIC DNA]</scope>
    <source>
        <strain evidence="2 3">DSM 20542</strain>
    </source>
</reference>
<evidence type="ECO:0000256" key="1">
    <source>
        <dbReference type="SAM" id="MobiDB-lite"/>
    </source>
</evidence>
<evidence type="ECO:0000313" key="2">
    <source>
        <dbReference type="EMBL" id="MBM7804032.1"/>
    </source>
</evidence>
<evidence type="ECO:0008006" key="4">
    <source>
        <dbReference type="Google" id="ProtNLM"/>
    </source>
</evidence>
<accession>A0ABS2RYH4</accession>
<protein>
    <recommendedName>
        <fullName evidence="4">Transposase</fullName>
    </recommendedName>
</protein>
<evidence type="ECO:0000313" key="3">
    <source>
        <dbReference type="Proteomes" id="UP000746584"/>
    </source>
</evidence>
<organism evidence="2 3">
    <name type="scientific">Curtobacterium luteum</name>
    <dbReference type="NCBI Taxonomy" id="33881"/>
    <lineage>
        <taxon>Bacteria</taxon>
        <taxon>Bacillati</taxon>
        <taxon>Actinomycetota</taxon>
        <taxon>Actinomycetes</taxon>
        <taxon>Micrococcales</taxon>
        <taxon>Microbacteriaceae</taxon>
        <taxon>Curtobacterium</taxon>
    </lineage>
</organism>